<dbReference type="Gene3D" id="1.10.287.950">
    <property type="entry name" value="Methyl-accepting chemotaxis protein"/>
    <property type="match status" value="1"/>
</dbReference>
<feature type="transmembrane region" description="Helical" evidence="5">
    <location>
        <begin position="191"/>
        <end position="209"/>
    </location>
</feature>
<dbReference type="CDD" id="cd11386">
    <property type="entry name" value="MCP_signal"/>
    <property type="match status" value="1"/>
</dbReference>
<dbReference type="InterPro" id="IPR013656">
    <property type="entry name" value="PAS_4"/>
</dbReference>
<evidence type="ECO:0000256" key="3">
    <source>
        <dbReference type="PROSITE-ProRule" id="PRU00284"/>
    </source>
</evidence>
<organism evidence="9 10">
    <name type="scientific">Nitratidesulfovibrio liaohensis</name>
    <dbReference type="NCBI Taxonomy" id="2604158"/>
    <lineage>
        <taxon>Bacteria</taxon>
        <taxon>Pseudomonadati</taxon>
        <taxon>Thermodesulfobacteriota</taxon>
        <taxon>Desulfovibrionia</taxon>
        <taxon>Desulfovibrionales</taxon>
        <taxon>Desulfovibrionaceae</taxon>
        <taxon>Nitratidesulfovibrio</taxon>
    </lineage>
</organism>
<reference evidence="9" key="1">
    <citation type="submission" date="2023-09" db="EMBL/GenBank/DDBJ databases">
        <authorList>
            <consortium name="CW5 consortium"/>
            <person name="Lu C.-W."/>
        </authorList>
    </citation>
    <scope>NUCLEOTIDE SEQUENCE</scope>
    <source>
        <strain evidence="9">KPS</strain>
    </source>
</reference>
<dbReference type="SUPFAM" id="SSF55785">
    <property type="entry name" value="PYP-like sensor domain (PAS domain)"/>
    <property type="match status" value="1"/>
</dbReference>
<name>A0ABY9R3A7_9BACT</name>
<dbReference type="PROSITE" id="PS50113">
    <property type="entry name" value="PAC"/>
    <property type="match status" value="1"/>
</dbReference>
<protein>
    <submittedName>
        <fullName evidence="9">Methyl-accepting chemotaxis protein</fullName>
    </submittedName>
</protein>
<dbReference type="PANTHER" id="PTHR32089">
    <property type="entry name" value="METHYL-ACCEPTING CHEMOTAXIS PROTEIN MCPB"/>
    <property type="match status" value="1"/>
</dbReference>
<evidence type="ECO:0000256" key="4">
    <source>
        <dbReference type="SAM" id="MobiDB-lite"/>
    </source>
</evidence>
<keyword evidence="5" id="KW-0472">Membrane</keyword>
<dbReference type="PANTHER" id="PTHR32089:SF112">
    <property type="entry name" value="LYSOZYME-LIKE PROTEIN-RELATED"/>
    <property type="match status" value="1"/>
</dbReference>
<dbReference type="CDD" id="cd00130">
    <property type="entry name" value="PAS"/>
    <property type="match status" value="1"/>
</dbReference>
<proteinExistence type="inferred from homology"/>
<dbReference type="SUPFAM" id="SSF58104">
    <property type="entry name" value="Methyl-accepting chemotaxis protein (MCP) signaling domain"/>
    <property type="match status" value="1"/>
</dbReference>
<dbReference type="Proteomes" id="UP001180616">
    <property type="component" value="Chromosome"/>
</dbReference>
<dbReference type="PROSITE" id="PS50111">
    <property type="entry name" value="CHEMOTAXIS_TRANSDUC_2"/>
    <property type="match status" value="1"/>
</dbReference>
<comment type="similarity">
    <text evidence="2">Belongs to the methyl-accepting chemotaxis (MCP) protein family.</text>
</comment>
<evidence type="ECO:0000259" key="8">
    <source>
        <dbReference type="PROSITE" id="PS50885"/>
    </source>
</evidence>
<dbReference type="RefSeq" id="WP_309541098.1">
    <property type="nucleotide sequence ID" value="NZ_CP133659.1"/>
</dbReference>
<evidence type="ECO:0000313" key="10">
    <source>
        <dbReference type="Proteomes" id="UP001180616"/>
    </source>
</evidence>
<dbReference type="InterPro" id="IPR000014">
    <property type="entry name" value="PAS"/>
</dbReference>
<feature type="region of interest" description="Disordered" evidence="4">
    <location>
        <begin position="407"/>
        <end position="428"/>
    </location>
</feature>
<dbReference type="Pfam" id="PF00672">
    <property type="entry name" value="HAMP"/>
    <property type="match status" value="1"/>
</dbReference>
<feature type="domain" description="HAMP" evidence="8">
    <location>
        <begin position="211"/>
        <end position="263"/>
    </location>
</feature>
<dbReference type="Gene3D" id="3.30.450.20">
    <property type="entry name" value="PAS domain"/>
    <property type="match status" value="1"/>
</dbReference>
<dbReference type="SMART" id="SM00283">
    <property type="entry name" value="MA"/>
    <property type="match status" value="1"/>
</dbReference>
<evidence type="ECO:0000259" key="7">
    <source>
        <dbReference type="PROSITE" id="PS50113"/>
    </source>
</evidence>
<dbReference type="Gene3D" id="3.30.450.290">
    <property type="match status" value="1"/>
</dbReference>
<dbReference type="Pfam" id="PF00015">
    <property type="entry name" value="MCPsignal"/>
    <property type="match status" value="1"/>
</dbReference>
<keyword evidence="5" id="KW-0812">Transmembrane</keyword>
<keyword evidence="5" id="KW-1133">Transmembrane helix</keyword>
<evidence type="ECO:0000259" key="6">
    <source>
        <dbReference type="PROSITE" id="PS50111"/>
    </source>
</evidence>
<keyword evidence="1 3" id="KW-0807">Transducer</keyword>
<evidence type="ECO:0000256" key="1">
    <source>
        <dbReference type="ARBA" id="ARBA00023224"/>
    </source>
</evidence>
<feature type="domain" description="PAC" evidence="7">
    <location>
        <begin position="335"/>
        <end position="387"/>
    </location>
</feature>
<dbReference type="CDD" id="cd06225">
    <property type="entry name" value="HAMP"/>
    <property type="match status" value="1"/>
</dbReference>
<dbReference type="EMBL" id="CP133659">
    <property type="protein sequence ID" value="WMW65055.1"/>
    <property type="molecule type" value="Genomic_DNA"/>
</dbReference>
<dbReference type="SMART" id="SM00304">
    <property type="entry name" value="HAMP"/>
    <property type="match status" value="1"/>
</dbReference>
<dbReference type="PROSITE" id="PS50885">
    <property type="entry name" value="HAMP"/>
    <property type="match status" value="1"/>
</dbReference>
<dbReference type="NCBIfam" id="TIGR00229">
    <property type="entry name" value="sensory_box"/>
    <property type="match status" value="1"/>
</dbReference>
<dbReference type="Gene3D" id="6.10.340.10">
    <property type="match status" value="1"/>
</dbReference>
<keyword evidence="10" id="KW-1185">Reference proteome</keyword>
<feature type="transmembrane region" description="Helical" evidence="5">
    <location>
        <begin position="15"/>
        <end position="34"/>
    </location>
</feature>
<dbReference type="Pfam" id="PF08448">
    <property type="entry name" value="PAS_4"/>
    <property type="match status" value="1"/>
</dbReference>
<sequence length="673" mass="70985">MGGTLARSLSLRTSLLVTVIAVSVFAVIIGTGAWRQRHAALEELEAVVTRESSMIKRAIDRPMLLGNDAGTRAEFAELARHYADTTVHLASFNGNITYSTRPEAERRDLSEVLTDPGLRDLTGRARREALESSLLFERDGRSVFAHVVGIRNEPSCHHCHGALQPLLGQLVVMQDVTPILAGVNGRIMESAGISAAGLVALLAGVILFIRRAIVDRVQRITEASTAIAGGDLNADLAVGGHDELARLAANLHGMVGGLKKELGFSKGILSGMTLPFLVAGTDGRVSYCNAALLRMLGLDGTPEAQAGKTVGDLMFGEPQRDTVTDRVLRERTAHTGQRVALDSRKGGQVHVVVDSAPLLDLDGNLIGAFSVYTDVTEMQRQQARIEEQHARIARAAEAARQVSARVSSASGELSEQVEEASSGADEQRGLAVESASAMEQMNASVMEVASNAGSAADLASTAHEQARQGSAVVEEAVACINRVAEQARVLEHDMGELGTQAEGVGRIIGVIEDIADQTNLLALNAAIEAARAGDAGRGFAVVADEVRKLAEKTMQATREVVGFVEAIRAGVARSRAATDEAVRLVEQSTGLAGRSGEALLAIVGTVDRTADQVRAIATAAEQQSAASEQITRAVDRISTISGHTADSMRHSAGAVSDLARLAQELDAIIDDMR</sequence>
<dbReference type="InterPro" id="IPR035965">
    <property type="entry name" value="PAS-like_dom_sf"/>
</dbReference>
<dbReference type="InterPro" id="IPR004089">
    <property type="entry name" value="MCPsignal_dom"/>
</dbReference>
<evidence type="ECO:0000256" key="2">
    <source>
        <dbReference type="ARBA" id="ARBA00029447"/>
    </source>
</evidence>
<dbReference type="InterPro" id="IPR000700">
    <property type="entry name" value="PAS-assoc_C"/>
</dbReference>
<evidence type="ECO:0000313" key="9">
    <source>
        <dbReference type="EMBL" id="WMW65055.1"/>
    </source>
</evidence>
<gene>
    <name evidence="9" type="ORF">KPS_003150</name>
</gene>
<accession>A0ABY9R3A7</accession>
<dbReference type="InterPro" id="IPR003660">
    <property type="entry name" value="HAMP_dom"/>
</dbReference>
<feature type="domain" description="Methyl-accepting transducer" evidence="6">
    <location>
        <begin position="402"/>
        <end position="638"/>
    </location>
</feature>
<evidence type="ECO:0000256" key="5">
    <source>
        <dbReference type="SAM" id="Phobius"/>
    </source>
</evidence>